<keyword evidence="2" id="KW-1185">Reference proteome</keyword>
<dbReference type="Proteomes" id="UP000494216">
    <property type="component" value="Unassembled WGS sequence"/>
</dbReference>
<evidence type="ECO:0008006" key="3">
    <source>
        <dbReference type="Google" id="ProtNLM"/>
    </source>
</evidence>
<protein>
    <recommendedName>
        <fullName evidence="3">Peptidase M41 domain-containing protein</fullName>
    </recommendedName>
</protein>
<name>A0A8S0WS47_9GAMM</name>
<accession>A0A8S0WS47</accession>
<reference evidence="1 2" key="1">
    <citation type="submission" date="2020-02" db="EMBL/GenBank/DDBJ databases">
        <authorList>
            <person name="Hogendoorn C."/>
        </authorList>
    </citation>
    <scope>NUCLEOTIDE SEQUENCE [LARGE SCALE GENOMIC DNA]</scope>
    <source>
        <strain evidence="1">METHB21</strain>
    </source>
</reference>
<organism evidence="1 2">
    <name type="scientific">Candidatus Methylobacter favarea</name>
    <dbReference type="NCBI Taxonomy" id="2707345"/>
    <lineage>
        <taxon>Bacteria</taxon>
        <taxon>Pseudomonadati</taxon>
        <taxon>Pseudomonadota</taxon>
        <taxon>Gammaproteobacteria</taxon>
        <taxon>Methylococcales</taxon>
        <taxon>Methylococcaceae</taxon>
        <taxon>Methylobacter</taxon>
    </lineage>
</organism>
<comment type="caution">
    <text evidence="1">The sequence shown here is derived from an EMBL/GenBank/DDBJ whole genome shotgun (WGS) entry which is preliminary data.</text>
</comment>
<gene>
    <name evidence="1" type="ORF">METHB2_70088</name>
</gene>
<dbReference type="RefSeq" id="WP_174627249.1">
    <property type="nucleotide sequence ID" value="NZ_CADCXN010000102.1"/>
</dbReference>
<dbReference type="AlphaFoldDB" id="A0A8S0WS47"/>
<dbReference type="EMBL" id="CADCXN010000102">
    <property type="protein sequence ID" value="CAA9892481.1"/>
    <property type="molecule type" value="Genomic_DNA"/>
</dbReference>
<proteinExistence type="predicted"/>
<evidence type="ECO:0000313" key="2">
    <source>
        <dbReference type="Proteomes" id="UP000494216"/>
    </source>
</evidence>
<evidence type="ECO:0000313" key="1">
    <source>
        <dbReference type="EMBL" id="CAA9892481.1"/>
    </source>
</evidence>
<sequence>MKRSAVTAIPLQDKIKEHRQCIAFHEAGHAAAIYLNNKANNLPPVFFQIIFKDIKSEKDYDVTVYQVSQGDCIAKVEGGRLIESLPPSVEGLVHKLTEHNASMVQLVEDFMTAFETDIINLLIGPLAEARYMAATDNEAFNQHLISLKALKNYGGTSDLALANEYLQSLSACKDYQVTKLDDLFKSAFKFINDNSNWKAVTKLANYILKSNKNIISCEEVALVLEQ</sequence>